<accession>A0A835IL32</accession>
<dbReference type="PRINTS" id="PR01217">
    <property type="entry name" value="PRICHEXTENSN"/>
</dbReference>
<protein>
    <recommendedName>
        <fullName evidence="4">Proline-rich protein</fullName>
    </recommendedName>
</protein>
<keyword evidence="3" id="KW-1185">Reference proteome</keyword>
<dbReference type="OrthoDB" id="692967at2759"/>
<reference evidence="2 3" key="1">
    <citation type="submission" date="2020-10" db="EMBL/GenBank/DDBJ databases">
        <title>The Coptis chinensis genome and diversification of protoberbering-type alkaloids.</title>
        <authorList>
            <person name="Wang B."/>
            <person name="Shu S."/>
            <person name="Song C."/>
            <person name="Liu Y."/>
        </authorList>
    </citation>
    <scope>NUCLEOTIDE SEQUENCE [LARGE SCALE GENOMIC DNA]</scope>
    <source>
        <strain evidence="2">HL-2020</strain>
        <tissue evidence="2">Leaf</tissue>
    </source>
</reference>
<name>A0A835IL32_9MAGN</name>
<keyword evidence="1" id="KW-0732">Signal</keyword>
<dbReference type="PANTHER" id="PTHR33935">
    <property type="entry name" value="OS10G0148100 PROTEIN"/>
    <property type="match status" value="1"/>
</dbReference>
<dbReference type="AlphaFoldDB" id="A0A835IL32"/>
<dbReference type="EMBL" id="JADFTS010000002">
    <property type="protein sequence ID" value="KAF9619174.1"/>
    <property type="molecule type" value="Genomic_DNA"/>
</dbReference>
<dbReference type="Pfam" id="PF01190">
    <property type="entry name" value="Pollen_Ole_e_1"/>
    <property type="match status" value="1"/>
</dbReference>
<organism evidence="2 3">
    <name type="scientific">Coptis chinensis</name>
    <dbReference type="NCBI Taxonomy" id="261450"/>
    <lineage>
        <taxon>Eukaryota</taxon>
        <taxon>Viridiplantae</taxon>
        <taxon>Streptophyta</taxon>
        <taxon>Embryophyta</taxon>
        <taxon>Tracheophyta</taxon>
        <taxon>Spermatophyta</taxon>
        <taxon>Magnoliopsida</taxon>
        <taxon>Ranunculales</taxon>
        <taxon>Ranunculaceae</taxon>
        <taxon>Coptidoideae</taxon>
        <taxon>Coptis</taxon>
    </lineage>
</organism>
<evidence type="ECO:0008006" key="4">
    <source>
        <dbReference type="Google" id="ProtNLM"/>
    </source>
</evidence>
<proteinExistence type="predicted"/>
<feature type="signal peptide" evidence="1">
    <location>
        <begin position="1"/>
        <end position="27"/>
    </location>
</feature>
<dbReference type="Proteomes" id="UP000631114">
    <property type="component" value="Unassembled WGS sequence"/>
</dbReference>
<feature type="chain" id="PRO_5032691000" description="Proline-rich protein" evidence="1">
    <location>
        <begin position="28"/>
        <end position="327"/>
    </location>
</feature>
<evidence type="ECO:0000313" key="2">
    <source>
        <dbReference type="EMBL" id="KAF9619174.1"/>
    </source>
</evidence>
<sequence length="327" mass="36398">MWALLFSRRALFGFSFTLLLIAGFCYCDDKFVEVVGTTKCADCKENDLKNSQVFSGIRVVISCKDSDEKFKTRGVGELDEEGKFKVVLPSEITKDDGQLNEECYAQLQSEPKAACPTNNGLEASKIIFKSKDNRKLTLVPASELLYSSITCPSTSFAFFPKIKPLPFPKFKKPLPPPIPKFKKPLPPSLPKYKKPFPPPLPKYTKPLPPPFPKTPIFKKPFPPFPKVSPIYKKPFPPSPASSPLPTLSPIPKTPISKKPFPAFPKVFATYQKPFPRLPTLPPIAKPPLPAIPKFKPLPLPPFIFKKPFPKPNLPPFNALPPKSPFGG</sequence>
<evidence type="ECO:0000256" key="1">
    <source>
        <dbReference type="SAM" id="SignalP"/>
    </source>
</evidence>
<dbReference type="PANTHER" id="PTHR33935:SF22">
    <property type="entry name" value="OS10G0149400 PROTEIN"/>
    <property type="match status" value="1"/>
</dbReference>
<evidence type="ECO:0000313" key="3">
    <source>
        <dbReference type="Proteomes" id="UP000631114"/>
    </source>
</evidence>
<gene>
    <name evidence="2" type="ORF">IFM89_005728</name>
</gene>
<comment type="caution">
    <text evidence="2">The sequence shown here is derived from an EMBL/GenBank/DDBJ whole genome shotgun (WGS) entry which is preliminary data.</text>
</comment>